<evidence type="ECO:0000313" key="1">
    <source>
        <dbReference type="EMBL" id="JAT09232.1"/>
    </source>
</evidence>
<name>A0A1B6KCQ9_9HEMI</name>
<protein>
    <submittedName>
        <fullName evidence="1">Uncharacterized protein</fullName>
    </submittedName>
</protein>
<sequence>TDKLDSSMRESALLTEKLEKEKRQRELDLNRSFHLHEIEIEEKVSIMKQVKDLEEKLQINTGQCNLLLFENSNLQKELRKISLLNQVLIEKSKTKDTVLAKL</sequence>
<proteinExistence type="predicted"/>
<accession>A0A1B6KCQ9</accession>
<organism evidence="1">
    <name type="scientific">Graphocephala atropunctata</name>
    <dbReference type="NCBI Taxonomy" id="36148"/>
    <lineage>
        <taxon>Eukaryota</taxon>
        <taxon>Metazoa</taxon>
        <taxon>Ecdysozoa</taxon>
        <taxon>Arthropoda</taxon>
        <taxon>Hexapoda</taxon>
        <taxon>Insecta</taxon>
        <taxon>Pterygota</taxon>
        <taxon>Neoptera</taxon>
        <taxon>Paraneoptera</taxon>
        <taxon>Hemiptera</taxon>
        <taxon>Auchenorrhyncha</taxon>
        <taxon>Membracoidea</taxon>
        <taxon>Cicadellidae</taxon>
        <taxon>Cicadellinae</taxon>
        <taxon>Cicadellini</taxon>
        <taxon>Graphocephala</taxon>
    </lineage>
</organism>
<dbReference type="AlphaFoldDB" id="A0A1B6KCQ9"/>
<gene>
    <name evidence="1" type="ORF">g.52065</name>
</gene>
<dbReference type="EMBL" id="GEBQ01030745">
    <property type="protein sequence ID" value="JAT09232.1"/>
    <property type="molecule type" value="Transcribed_RNA"/>
</dbReference>
<feature type="non-terminal residue" evidence="1">
    <location>
        <position position="1"/>
    </location>
</feature>
<reference evidence="1" key="1">
    <citation type="submission" date="2015-11" db="EMBL/GenBank/DDBJ databases">
        <title>De novo transcriptome assembly of four potential Pierce s Disease insect vectors from Arizona vineyards.</title>
        <authorList>
            <person name="Tassone E.E."/>
        </authorList>
    </citation>
    <scope>NUCLEOTIDE SEQUENCE</scope>
</reference>
<feature type="non-terminal residue" evidence="1">
    <location>
        <position position="102"/>
    </location>
</feature>